<dbReference type="PRINTS" id="PR00355">
    <property type="entry name" value="ADRENODOXIN"/>
</dbReference>
<comment type="similarity">
    <text evidence="1">Belongs to the adrenodoxin/putidaredoxin family.</text>
</comment>
<comment type="caution">
    <text evidence="8">The sequence shown here is derived from an EMBL/GenBank/DDBJ whole genome shotgun (WGS) entry which is preliminary data.</text>
</comment>
<comment type="cofactor">
    <cofactor evidence="6">
        <name>[2Fe-2S] cluster</name>
        <dbReference type="ChEBI" id="CHEBI:190135"/>
    </cofactor>
</comment>
<keyword evidence="5" id="KW-0411">Iron-sulfur</keyword>
<dbReference type="Gene3D" id="3.10.20.30">
    <property type="match status" value="1"/>
</dbReference>
<evidence type="ECO:0000256" key="1">
    <source>
        <dbReference type="ARBA" id="ARBA00010914"/>
    </source>
</evidence>
<evidence type="ECO:0000313" key="8">
    <source>
        <dbReference type="EMBL" id="MDI2030209.1"/>
    </source>
</evidence>
<evidence type="ECO:0000256" key="4">
    <source>
        <dbReference type="ARBA" id="ARBA00023004"/>
    </source>
</evidence>
<dbReference type="PANTHER" id="PTHR23426">
    <property type="entry name" value="FERREDOXIN/ADRENODOXIN"/>
    <property type="match status" value="1"/>
</dbReference>
<dbReference type="InterPro" id="IPR001041">
    <property type="entry name" value="2Fe-2S_ferredoxin-type"/>
</dbReference>
<dbReference type="PROSITE" id="PS51085">
    <property type="entry name" value="2FE2S_FER_2"/>
    <property type="match status" value="1"/>
</dbReference>
<evidence type="ECO:0000259" key="7">
    <source>
        <dbReference type="PROSITE" id="PS51085"/>
    </source>
</evidence>
<keyword evidence="2" id="KW-0001">2Fe-2S</keyword>
<dbReference type="PANTHER" id="PTHR23426:SF65">
    <property type="entry name" value="FERREDOXIN-2, MITOCHONDRIAL"/>
    <property type="match status" value="1"/>
</dbReference>
<evidence type="ECO:0000256" key="3">
    <source>
        <dbReference type="ARBA" id="ARBA00022723"/>
    </source>
</evidence>
<sequence>MPRVSFVHPKGESQEVEAAEGSTAMRAALLGGISGITADCGGEASCATCHVYVAEPWIERVGAPGPDEDDMLDFAECERRPSSRLSCQIKITDELDGLVLTLPESQ</sequence>
<keyword evidence="3" id="KW-0479">Metal-binding</keyword>
<dbReference type="SUPFAM" id="SSF54292">
    <property type="entry name" value="2Fe-2S ferredoxin-like"/>
    <property type="match status" value="1"/>
</dbReference>
<evidence type="ECO:0000256" key="2">
    <source>
        <dbReference type="ARBA" id="ARBA00022714"/>
    </source>
</evidence>
<evidence type="ECO:0000256" key="6">
    <source>
        <dbReference type="ARBA" id="ARBA00034078"/>
    </source>
</evidence>
<dbReference type="InterPro" id="IPR036010">
    <property type="entry name" value="2Fe-2S_ferredoxin-like_sf"/>
</dbReference>
<dbReference type="RefSeq" id="WP_281456519.1">
    <property type="nucleotide sequence ID" value="NZ_JASAOF010000009.1"/>
</dbReference>
<keyword evidence="4" id="KW-0408">Iron</keyword>
<dbReference type="Pfam" id="PF00111">
    <property type="entry name" value="Fer2"/>
    <property type="match status" value="1"/>
</dbReference>
<feature type="domain" description="2Fe-2S ferredoxin-type" evidence="7">
    <location>
        <begin position="2"/>
        <end position="106"/>
    </location>
</feature>
<gene>
    <name evidence="8" type="ORF">QFW96_16390</name>
</gene>
<proteinExistence type="inferred from homology"/>
<dbReference type="InterPro" id="IPR012675">
    <property type="entry name" value="Beta-grasp_dom_sf"/>
</dbReference>
<name>A0ABT6PQC1_9PSEU</name>
<keyword evidence="9" id="KW-1185">Reference proteome</keyword>
<organism evidence="8 9">
    <name type="scientific">Saccharopolyspora ipomoeae</name>
    <dbReference type="NCBI Taxonomy" id="3042027"/>
    <lineage>
        <taxon>Bacteria</taxon>
        <taxon>Bacillati</taxon>
        <taxon>Actinomycetota</taxon>
        <taxon>Actinomycetes</taxon>
        <taxon>Pseudonocardiales</taxon>
        <taxon>Pseudonocardiaceae</taxon>
        <taxon>Saccharopolyspora</taxon>
    </lineage>
</organism>
<protein>
    <submittedName>
        <fullName evidence="8">2Fe-2S iron-sulfur cluster-binding protein</fullName>
    </submittedName>
</protein>
<dbReference type="CDD" id="cd00207">
    <property type="entry name" value="fer2"/>
    <property type="match status" value="1"/>
</dbReference>
<dbReference type="InterPro" id="IPR001055">
    <property type="entry name" value="Adrenodoxin-like"/>
</dbReference>
<dbReference type="Proteomes" id="UP001237595">
    <property type="component" value="Unassembled WGS sequence"/>
</dbReference>
<evidence type="ECO:0000256" key="5">
    <source>
        <dbReference type="ARBA" id="ARBA00023014"/>
    </source>
</evidence>
<dbReference type="EMBL" id="JASAOF010000009">
    <property type="protein sequence ID" value="MDI2030209.1"/>
    <property type="molecule type" value="Genomic_DNA"/>
</dbReference>
<reference evidence="8 9" key="1">
    <citation type="submission" date="2023-04" db="EMBL/GenBank/DDBJ databases">
        <title>Draft genome sequence of Saccharopolyspora sp. TS4A08 isolated from sweet potato rhizospheric soil.</title>
        <authorList>
            <person name="Suksaard P."/>
            <person name="Duangmal K."/>
        </authorList>
    </citation>
    <scope>NUCLEOTIDE SEQUENCE [LARGE SCALE GENOMIC DNA]</scope>
    <source>
        <strain evidence="8 9">TS4A08</strain>
    </source>
</reference>
<evidence type="ECO:0000313" key="9">
    <source>
        <dbReference type="Proteomes" id="UP001237595"/>
    </source>
</evidence>
<accession>A0ABT6PQC1</accession>